<dbReference type="PANTHER" id="PTHR10091">
    <property type="entry name" value="ALDOSE-1-EPIMERASE"/>
    <property type="match status" value="1"/>
</dbReference>
<evidence type="ECO:0000313" key="9">
    <source>
        <dbReference type="EMBL" id="GIN63794.1"/>
    </source>
</evidence>
<feature type="active site" description="Proton donor" evidence="6">
    <location>
        <position position="175"/>
    </location>
</feature>
<evidence type="ECO:0000256" key="5">
    <source>
        <dbReference type="PIRNR" id="PIRNR005096"/>
    </source>
</evidence>
<dbReference type="GO" id="GO:0033499">
    <property type="term" value="P:galactose catabolic process via UDP-galactose, Leloir pathway"/>
    <property type="evidence" value="ECO:0007669"/>
    <property type="project" value="TreeGrafter"/>
</dbReference>
<comment type="similarity">
    <text evidence="2 5">Belongs to the aldose epimerase family.</text>
</comment>
<keyword evidence="4 5" id="KW-0119">Carbohydrate metabolism</keyword>
<dbReference type="Gene3D" id="2.70.98.10">
    <property type="match status" value="1"/>
</dbReference>
<dbReference type="GO" id="GO:0006006">
    <property type="term" value="P:glucose metabolic process"/>
    <property type="evidence" value="ECO:0007669"/>
    <property type="project" value="TreeGrafter"/>
</dbReference>
<dbReference type="GO" id="GO:0030246">
    <property type="term" value="F:carbohydrate binding"/>
    <property type="evidence" value="ECO:0007669"/>
    <property type="project" value="InterPro"/>
</dbReference>
<reference evidence="9" key="1">
    <citation type="submission" date="2021-03" db="EMBL/GenBank/DDBJ databases">
        <title>Antimicrobial resistance genes in bacteria isolated from Japanese honey, and their potential for conferring macrolide and lincosamide resistance in the American foulbrood pathogen Paenibacillus larvae.</title>
        <authorList>
            <person name="Okamoto M."/>
            <person name="Kumagai M."/>
            <person name="Kanamori H."/>
            <person name="Takamatsu D."/>
        </authorList>
    </citation>
    <scope>NUCLEOTIDE SEQUENCE</scope>
    <source>
        <strain evidence="9">J27TS8</strain>
    </source>
</reference>
<dbReference type="CDD" id="cd09019">
    <property type="entry name" value="galactose_mutarotase_like"/>
    <property type="match status" value="1"/>
</dbReference>
<dbReference type="InterPro" id="IPR014718">
    <property type="entry name" value="GH-type_carb-bd"/>
</dbReference>
<dbReference type="EMBL" id="BORC01000008">
    <property type="protein sequence ID" value="GIN63794.1"/>
    <property type="molecule type" value="Genomic_DNA"/>
</dbReference>
<name>A0A919WLH6_9BACI</name>
<gene>
    <name evidence="9" type="primary">galM</name>
    <name evidence="9" type="ORF">J27TS8_37870</name>
</gene>
<evidence type="ECO:0000256" key="3">
    <source>
        <dbReference type="ARBA" id="ARBA00023235"/>
    </source>
</evidence>
<dbReference type="EC" id="5.1.3.3" evidence="5"/>
<evidence type="ECO:0000256" key="7">
    <source>
        <dbReference type="PIRSR" id="PIRSR005096-2"/>
    </source>
</evidence>
<protein>
    <recommendedName>
        <fullName evidence="5">Aldose 1-epimerase</fullName>
        <ecNumber evidence="5">5.1.3.3</ecNumber>
    </recommendedName>
</protein>
<accession>A0A919WLH6</accession>
<organism evidence="9 10">
    <name type="scientific">Robertmurraya siralis</name>
    <dbReference type="NCBI Taxonomy" id="77777"/>
    <lineage>
        <taxon>Bacteria</taxon>
        <taxon>Bacillati</taxon>
        <taxon>Bacillota</taxon>
        <taxon>Bacilli</taxon>
        <taxon>Bacillales</taxon>
        <taxon>Bacillaceae</taxon>
        <taxon>Robertmurraya</taxon>
    </lineage>
</organism>
<dbReference type="Proteomes" id="UP000682111">
    <property type="component" value="Unassembled WGS sequence"/>
</dbReference>
<dbReference type="Pfam" id="PF01263">
    <property type="entry name" value="Aldose_epim"/>
    <property type="match status" value="1"/>
</dbReference>
<dbReference type="InterPro" id="IPR011013">
    <property type="entry name" value="Gal_mutarotase_sf_dom"/>
</dbReference>
<feature type="binding site" evidence="7">
    <location>
        <position position="249"/>
    </location>
    <ligand>
        <name>beta-D-galactose</name>
        <dbReference type="ChEBI" id="CHEBI:27667"/>
    </ligand>
</feature>
<evidence type="ECO:0000256" key="4">
    <source>
        <dbReference type="ARBA" id="ARBA00023277"/>
    </source>
</evidence>
<comment type="catalytic activity">
    <reaction evidence="5">
        <text>alpha-D-glucose = beta-D-glucose</text>
        <dbReference type="Rhea" id="RHEA:10264"/>
        <dbReference type="ChEBI" id="CHEBI:15903"/>
        <dbReference type="ChEBI" id="CHEBI:17925"/>
        <dbReference type="EC" id="5.1.3.3"/>
    </reaction>
</comment>
<keyword evidence="3 5" id="KW-0413">Isomerase</keyword>
<dbReference type="SUPFAM" id="SSF74650">
    <property type="entry name" value="Galactose mutarotase-like"/>
    <property type="match status" value="1"/>
</dbReference>
<dbReference type="PANTHER" id="PTHR10091:SF0">
    <property type="entry name" value="GALACTOSE MUTAROTASE"/>
    <property type="match status" value="1"/>
</dbReference>
<dbReference type="AlphaFoldDB" id="A0A919WLH6"/>
<sequence>MNIEMKKIFDKWQEYTLANDRGMSIHILDFGGIITKIFVPDKLGNRENIVLSYRDYHDYEMNPHYLGAIIGRVAGRIQNASFELENKTYQLTSNNGKNHLHGGPDGFHRVLWKTTPFQTKDTVGVKFTHKSLDGEGGYPGNVEIVVTYTLTNDNEFILDYEASSDQTTPLTLTNHSYFNLSGDLKRSIEEHRVMIFSSKFVELDMDLISTGKLIDVEGTPFDFRNGGLTLKTGFHSSFEQNVKVGNGYDHYFLFDEQEDVKALLEDSISGRIMTVKTNQPGMVMYTSNSMDKGWNLRECLSQKYLGVCFETQGSPASLHQQGFPSIILKAGERYAKQTVFSFRLKDD</sequence>
<evidence type="ECO:0000256" key="2">
    <source>
        <dbReference type="ARBA" id="ARBA00006206"/>
    </source>
</evidence>
<dbReference type="RefSeq" id="WP_212934267.1">
    <property type="nucleotide sequence ID" value="NZ_BORC01000008.1"/>
</dbReference>
<feature type="binding site" evidence="8">
    <location>
        <begin position="175"/>
        <end position="177"/>
    </location>
    <ligand>
        <name>beta-D-galactose</name>
        <dbReference type="ChEBI" id="CHEBI:27667"/>
    </ligand>
</feature>
<evidence type="ECO:0000256" key="8">
    <source>
        <dbReference type="PIRSR" id="PIRSR005096-3"/>
    </source>
</evidence>
<comment type="caution">
    <text evidence="9">The sequence shown here is derived from an EMBL/GenBank/DDBJ whole genome shotgun (WGS) entry which is preliminary data.</text>
</comment>
<dbReference type="InterPro" id="IPR047215">
    <property type="entry name" value="Galactose_mutarotase-like"/>
</dbReference>
<feature type="active site" description="Proton acceptor" evidence="6">
    <location>
        <position position="310"/>
    </location>
</feature>
<evidence type="ECO:0000256" key="1">
    <source>
        <dbReference type="ARBA" id="ARBA00005028"/>
    </source>
</evidence>
<evidence type="ECO:0000313" key="10">
    <source>
        <dbReference type="Proteomes" id="UP000682111"/>
    </source>
</evidence>
<proteinExistence type="inferred from homology"/>
<comment type="pathway">
    <text evidence="1 5">Carbohydrate metabolism; hexose metabolism.</text>
</comment>
<dbReference type="GO" id="GO:0004034">
    <property type="term" value="F:aldose 1-epimerase activity"/>
    <property type="evidence" value="ECO:0007669"/>
    <property type="project" value="UniProtKB-EC"/>
</dbReference>
<dbReference type="NCBIfam" id="NF008277">
    <property type="entry name" value="PRK11055.1"/>
    <property type="match status" value="1"/>
</dbReference>
<dbReference type="InterPro" id="IPR015443">
    <property type="entry name" value="Aldose_1-epimerase"/>
</dbReference>
<keyword evidence="10" id="KW-1185">Reference proteome</keyword>
<dbReference type="PIRSF" id="PIRSF005096">
    <property type="entry name" value="GALM"/>
    <property type="match status" value="1"/>
</dbReference>
<evidence type="ECO:0000256" key="6">
    <source>
        <dbReference type="PIRSR" id="PIRSR005096-1"/>
    </source>
</evidence>
<dbReference type="InterPro" id="IPR008183">
    <property type="entry name" value="Aldose_1/G6P_1-epimerase"/>
</dbReference>